<dbReference type="EMBL" id="CASHTH010003384">
    <property type="protein sequence ID" value="CAI8044232.1"/>
    <property type="molecule type" value="Genomic_DNA"/>
</dbReference>
<dbReference type="PROSITE" id="PS50178">
    <property type="entry name" value="ZF_FYVE"/>
    <property type="match status" value="1"/>
</dbReference>
<feature type="region of interest" description="Disordered" evidence="6">
    <location>
        <begin position="217"/>
        <end position="236"/>
    </location>
</feature>
<dbReference type="Gene3D" id="3.30.40.10">
    <property type="entry name" value="Zinc/RING finger domain, C3HC4 (zinc finger)"/>
    <property type="match status" value="1"/>
</dbReference>
<dbReference type="InterPro" id="IPR021565">
    <property type="entry name" value="Rbsn_Rab-bd"/>
</dbReference>
<dbReference type="InterPro" id="IPR036531">
    <property type="entry name" value="Rbsn_Rab-bd_sf"/>
</dbReference>
<dbReference type="PANTHER" id="PTHR13510">
    <property type="entry name" value="FYVE-FINGER-CONTAINING RAB5 EFFECTOR PROTEIN RABENOSYN-5-RELATED"/>
    <property type="match status" value="1"/>
</dbReference>
<evidence type="ECO:0000256" key="3">
    <source>
        <dbReference type="ARBA" id="ARBA00022833"/>
    </source>
</evidence>
<dbReference type="PROSITE" id="PS50157">
    <property type="entry name" value="ZINC_FINGER_C2H2_2"/>
    <property type="match status" value="1"/>
</dbReference>
<dbReference type="InterPro" id="IPR052727">
    <property type="entry name" value="Rab4/Rab5_effector"/>
</dbReference>
<dbReference type="Gene3D" id="4.10.860.20">
    <property type="entry name" value="Rabenosyn, Rab binding domain"/>
    <property type="match status" value="1"/>
</dbReference>
<keyword evidence="10" id="KW-1185">Reference proteome</keyword>
<keyword evidence="2 4" id="KW-0863">Zinc-finger</keyword>
<gene>
    <name evidence="9" type="ORF">GBAR_LOCUS24552</name>
</gene>
<dbReference type="PANTHER" id="PTHR13510:SF44">
    <property type="entry name" value="RABENOSYN-5"/>
    <property type="match status" value="1"/>
</dbReference>
<protein>
    <submittedName>
        <fullName evidence="9">Rabenosyn-5</fullName>
    </submittedName>
</protein>
<dbReference type="InterPro" id="IPR017455">
    <property type="entry name" value="Znf_FYVE-rel"/>
</dbReference>
<dbReference type="AlphaFoldDB" id="A0AA35XB18"/>
<keyword evidence="1" id="KW-0479">Metal-binding</keyword>
<evidence type="ECO:0000313" key="10">
    <source>
        <dbReference type="Proteomes" id="UP001174909"/>
    </source>
</evidence>
<keyword evidence="5" id="KW-0175">Coiled coil</keyword>
<evidence type="ECO:0000256" key="4">
    <source>
        <dbReference type="PROSITE-ProRule" id="PRU00042"/>
    </source>
</evidence>
<dbReference type="InterPro" id="IPR000306">
    <property type="entry name" value="Znf_FYVE"/>
</dbReference>
<name>A0AA35XB18_GEOBA</name>
<evidence type="ECO:0000259" key="8">
    <source>
        <dbReference type="PROSITE" id="PS50178"/>
    </source>
</evidence>
<dbReference type="SMART" id="SM00064">
    <property type="entry name" value="FYVE"/>
    <property type="match status" value="1"/>
</dbReference>
<dbReference type="InterPro" id="IPR013083">
    <property type="entry name" value="Znf_RING/FYVE/PHD"/>
</dbReference>
<feature type="coiled-coil region" evidence="5">
    <location>
        <begin position="374"/>
        <end position="404"/>
    </location>
</feature>
<dbReference type="GO" id="GO:0008270">
    <property type="term" value="F:zinc ion binding"/>
    <property type="evidence" value="ECO:0007669"/>
    <property type="project" value="UniProtKB-KW"/>
</dbReference>
<evidence type="ECO:0000313" key="9">
    <source>
        <dbReference type="EMBL" id="CAI8044232.1"/>
    </source>
</evidence>
<organism evidence="9 10">
    <name type="scientific">Geodia barretti</name>
    <name type="common">Barrett's horny sponge</name>
    <dbReference type="NCBI Taxonomy" id="519541"/>
    <lineage>
        <taxon>Eukaryota</taxon>
        <taxon>Metazoa</taxon>
        <taxon>Porifera</taxon>
        <taxon>Demospongiae</taxon>
        <taxon>Heteroscleromorpha</taxon>
        <taxon>Tetractinellida</taxon>
        <taxon>Astrophorina</taxon>
        <taxon>Geodiidae</taxon>
        <taxon>Geodia</taxon>
    </lineage>
</organism>
<dbReference type="InterPro" id="IPR013087">
    <property type="entry name" value="Znf_C2H2_type"/>
</dbReference>
<dbReference type="Pfam" id="PF11464">
    <property type="entry name" value="Rbsn"/>
    <property type="match status" value="1"/>
</dbReference>
<dbReference type="Pfam" id="PF01363">
    <property type="entry name" value="FYVE"/>
    <property type="match status" value="1"/>
</dbReference>
<proteinExistence type="predicted"/>
<evidence type="ECO:0000256" key="5">
    <source>
        <dbReference type="SAM" id="Coils"/>
    </source>
</evidence>
<reference evidence="9" key="1">
    <citation type="submission" date="2023-03" db="EMBL/GenBank/DDBJ databases">
        <authorList>
            <person name="Steffen K."/>
            <person name="Cardenas P."/>
        </authorList>
    </citation>
    <scope>NUCLEOTIDE SEQUENCE</scope>
</reference>
<dbReference type="Proteomes" id="UP001174909">
    <property type="component" value="Unassembled WGS sequence"/>
</dbReference>
<sequence>MAECEGFICPLCMRDFRGVVQLEQHFQEDHSDTTQSRFRSNLKNLFGKLKRRNQDGGLVDEGAAAASSRQGEAVGVVTNISGFDEWETQPFGFSRDLMRQFRRERDVVTTQLATETNRLIIRVERLFKALQVTPLRTPKARKELEQSVVSWRPDKEEKRCRYCGRGFNVRRRKHHCRLCGDIICQRCSQFMSLSETYPVLSDCPDYRSLAPPTKTRLLSLKRGRGRREEEEEEEEDDKSRDLRMCFSCYKLIHRRLHQLENLEKPLVSSLYERMQGIISNADDRKPPYLLMAESIIAGEHGYRLTVAMRTRQELIKQYEAIDSISKDIYSLGSDYESDPSASRAMFKLCRGIRVYASTYLQENLLSLPSLPTSHQLAEIRRRKEEEARERLKEMERQREILRQEELARNLTHSVTMTSGSAVDDVYDDDDRGFAGASTSYSLDLASGEKKKRFEKLKNFSNKVIPRVNFKKEGGGGGEEGSVRVERLASGSGWMSTSKAFGSIDSQDDPFTLQREQLLGYIQQARVAGRTDELAALEQSLREIERLMTERELPPQASLSYGFS</sequence>
<dbReference type="SUPFAM" id="SSF57903">
    <property type="entry name" value="FYVE/PHD zinc finger"/>
    <property type="match status" value="1"/>
</dbReference>
<dbReference type="SUPFAM" id="SSF140125">
    <property type="entry name" value="Rabenosyn-5 Rab-binding domain-like"/>
    <property type="match status" value="1"/>
</dbReference>
<feature type="domain" description="C2H2-type" evidence="7">
    <location>
        <begin position="7"/>
        <end position="35"/>
    </location>
</feature>
<accession>A0AA35XB18</accession>
<evidence type="ECO:0000256" key="2">
    <source>
        <dbReference type="ARBA" id="ARBA00022771"/>
    </source>
</evidence>
<keyword evidence="3" id="KW-0862">Zinc</keyword>
<feature type="domain" description="FYVE-type" evidence="8">
    <location>
        <begin position="154"/>
        <end position="253"/>
    </location>
</feature>
<comment type="caution">
    <text evidence="9">The sequence shown here is derived from an EMBL/GenBank/DDBJ whole genome shotgun (WGS) entry which is preliminary data.</text>
</comment>
<evidence type="ECO:0000256" key="6">
    <source>
        <dbReference type="SAM" id="MobiDB-lite"/>
    </source>
</evidence>
<evidence type="ECO:0000259" key="7">
    <source>
        <dbReference type="PROSITE" id="PS50157"/>
    </source>
</evidence>
<evidence type="ECO:0000256" key="1">
    <source>
        <dbReference type="ARBA" id="ARBA00022723"/>
    </source>
</evidence>
<dbReference type="PROSITE" id="PS00028">
    <property type="entry name" value="ZINC_FINGER_C2H2_1"/>
    <property type="match status" value="1"/>
</dbReference>
<dbReference type="InterPro" id="IPR011011">
    <property type="entry name" value="Znf_FYVE_PHD"/>
</dbReference>